<dbReference type="RefSeq" id="WP_092635441.1">
    <property type="nucleotide sequence ID" value="NZ_FNQT01000004.1"/>
</dbReference>
<evidence type="ECO:0000259" key="1">
    <source>
        <dbReference type="Pfam" id="PF26266"/>
    </source>
</evidence>
<keyword evidence="4" id="KW-1185">Reference proteome</keyword>
<evidence type="ECO:0000313" key="2">
    <source>
        <dbReference type="EMBL" id="SEA27542.1"/>
    </source>
</evidence>
<proteinExistence type="predicted"/>
<accession>A0A1H3ZW60</accession>
<dbReference type="GeneID" id="71860939"/>
<protein>
    <recommendedName>
        <fullName evidence="1">DUF8069 domain-containing protein</fullName>
    </recommendedName>
</protein>
<reference evidence="2 4" key="1">
    <citation type="submission" date="2016-10" db="EMBL/GenBank/DDBJ databases">
        <authorList>
            <person name="de Groot N.N."/>
        </authorList>
    </citation>
    <scope>NUCLEOTIDE SEQUENCE [LARGE SCALE GENOMIC DNA]</scope>
    <source>
        <strain evidence="2 4">CGMCC 1.8712</strain>
    </source>
</reference>
<dbReference type="OrthoDB" id="265281at2157"/>
<dbReference type="EMBL" id="FNQT01000004">
    <property type="protein sequence ID" value="SEA29553.1"/>
    <property type="molecule type" value="Genomic_DNA"/>
</dbReference>
<dbReference type="AlphaFoldDB" id="A0A1H3ZW60"/>
<dbReference type="Proteomes" id="UP000236755">
    <property type="component" value="Unassembled WGS sequence"/>
</dbReference>
<organism evidence="2 4">
    <name type="scientific">Haloplanus vescus</name>
    <dbReference type="NCBI Taxonomy" id="555874"/>
    <lineage>
        <taxon>Archaea</taxon>
        <taxon>Methanobacteriati</taxon>
        <taxon>Methanobacteriota</taxon>
        <taxon>Stenosarchaea group</taxon>
        <taxon>Halobacteria</taxon>
        <taxon>Halobacteriales</taxon>
        <taxon>Haloferacaceae</taxon>
        <taxon>Haloplanus</taxon>
    </lineage>
</organism>
<feature type="domain" description="DUF8069" evidence="1">
    <location>
        <begin position="1"/>
        <end position="96"/>
    </location>
</feature>
<evidence type="ECO:0000313" key="3">
    <source>
        <dbReference type="EMBL" id="SEA29553.1"/>
    </source>
</evidence>
<sequence>MSGPDRYDDTADDHEWFEAELLAQDRDARSPSTADLDDETARQLIRELLDAGTVTPVVDQRLLVHEPSDTAFESMQQLAVFHTGWMAAHDAGEADE</sequence>
<dbReference type="STRING" id="555874.SAMN04488065_2485"/>
<gene>
    <name evidence="2" type="ORF">SAMN04488065_2485</name>
    <name evidence="3" type="ORF">SAMN04488065_2579</name>
</gene>
<dbReference type="InterPro" id="IPR058382">
    <property type="entry name" value="DUF8069"/>
</dbReference>
<evidence type="ECO:0000313" key="4">
    <source>
        <dbReference type="Proteomes" id="UP000236755"/>
    </source>
</evidence>
<name>A0A1H3ZW60_9EURY</name>
<dbReference type="EMBL" id="FNQT01000004">
    <property type="protein sequence ID" value="SEA27542.1"/>
    <property type="molecule type" value="Genomic_DNA"/>
</dbReference>
<dbReference type="Pfam" id="PF26266">
    <property type="entry name" value="DUF8069"/>
    <property type="match status" value="1"/>
</dbReference>